<dbReference type="InterPro" id="IPR022898">
    <property type="entry name" value="RNase_HII"/>
</dbReference>
<dbReference type="AlphaFoldDB" id="A0A0A2TEJ9"/>
<accession>A0A0A2TEJ9</accession>
<evidence type="ECO:0000256" key="1">
    <source>
        <dbReference type="ARBA" id="ARBA00000077"/>
    </source>
</evidence>
<evidence type="ECO:0000256" key="2">
    <source>
        <dbReference type="ARBA" id="ARBA00001946"/>
    </source>
</evidence>
<dbReference type="NCBIfam" id="NF000594">
    <property type="entry name" value="PRK00015.1-1"/>
    <property type="match status" value="1"/>
</dbReference>
<dbReference type="eggNOG" id="COG0164">
    <property type="taxonomic scope" value="Bacteria"/>
</dbReference>
<dbReference type="OrthoDB" id="9803420at2"/>
<dbReference type="FunFam" id="3.30.420.10:FF:000006">
    <property type="entry name" value="Ribonuclease HII"/>
    <property type="match status" value="1"/>
</dbReference>
<keyword evidence="12 14" id="KW-0378">Hydrolase</keyword>
<dbReference type="PROSITE" id="PS51975">
    <property type="entry name" value="RNASE_H_2"/>
    <property type="match status" value="1"/>
</dbReference>
<evidence type="ECO:0000256" key="16">
    <source>
        <dbReference type="RuleBase" id="RU003515"/>
    </source>
</evidence>
<dbReference type="EMBL" id="AVBF01000006">
    <property type="protein sequence ID" value="KGP73974.1"/>
    <property type="molecule type" value="Genomic_DNA"/>
</dbReference>
<keyword evidence="10 14" id="KW-0479">Metal-binding</keyword>
<evidence type="ECO:0000256" key="5">
    <source>
        <dbReference type="ARBA" id="ARBA00007383"/>
    </source>
</evidence>
<keyword evidence="13 14" id="KW-0464">Manganese</keyword>
<dbReference type="HAMAP" id="MF_00052_B">
    <property type="entry name" value="RNase_HII_B"/>
    <property type="match status" value="1"/>
</dbReference>
<dbReference type="PANTHER" id="PTHR10954">
    <property type="entry name" value="RIBONUCLEASE H2 SUBUNIT A"/>
    <property type="match status" value="1"/>
</dbReference>
<dbReference type="GO" id="GO:0005737">
    <property type="term" value="C:cytoplasm"/>
    <property type="evidence" value="ECO:0007669"/>
    <property type="project" value="UniProtKB-SubCell"/>
</dbReference>
<evidence type="ECO:0000256" key="13">
    <source>
        <dbReference type="ARBA" id="ARBA00023211"/>
    </source>
</evidence>
<dbReference type="PANTHER" id="PTHR10954:SF18">
    <property type="entry name" value="RIBONUCLEASE HII"/>
    <property type="match status" value="1"/>
</dbReference>
<comment type="catalytic activity">
    <reaction evidence="1 14 15 16">
        <text>Endonucleolytic cleavage to 5'-phosphomonoester.</text>
        <dbReference type="EC" id="3.1.26.4"/>
    </reaction>
</comment>
<comment type="similarity">
    <text evidence="5 14 16">Belongs to the RNase HII family.</text>
</comment>
<dbReference type="InterPro" id="IPR012337">
    <property type="entry name" value="RNaseH-like_sf"/>
</dbReference>
<evidence type="ECO:0000256" key="7">
    <source>
        <dbReference type="ARBA" id="ARBA00019179"/>
    </source>
</evidence>
<dbReference type="Gene3D" id="3.30.420.10">
    <property type="entry name" value="Ribonuclease H-like superfamily/Ribonuclease H"/>
    <property type="match status" value="1"/>
</dbReference>
<evidence type="ECO:0000259" key="18">
    <source>
        <dbReference type="PROSITE" id="PS51975"/>
    </source>
</evidence>
<evidence type="ECO:0000313" key="20">
    <source>
        <dbReference type="Proteomes" id="UP000030147"/>
    </source>
</evidence>
<dbReference type="GO" id="GO:0003723">
    <property type="term" value="F:RNA binding"/>
    <property type="evidence" value="ECO:0007669"/>
    <property type="project" value="UniProtKB-UniRule"/>
</dbReference>
<dbReference type="InterPro" id="IPR001352">
    <property type="entry name" value="RNase_HII/HIII"/>
</dbReference>
<dbReference type="GO" id="GO:0043137">
    <property type="term" value="P:DNA replication, removal of RNA primer"/>
    <property type="evidence" value="ECO:0007669"/>
    <property type="project" value="TreeGrafter"/>
</dbReference>
<evidence type="ECO:0000256" key="17">
    <source>
        <dbReference type="SAM" id="Coils"/>
    </source>
</evidence>
<dbReference type="RefSeq" id="WP_036816327.1">
    <property type="nucleotide sequence ID" value="NZ_AVBF01000006.1"/>
</dbReference>
<comment type="function">
    <text evidence="3 14 16">Endonuclease that specifically degrades the RNA of RNA-DNA hybrids.</text>
</comment>
<dbReference type="Proteomes" id="UP000030147">
    <property type="component" value="Unassembled WGS sequence"/>
</dbReference>
<evidence type="ECO:0000256" key="8">
    <source>
        <dbReference type="ARBA" id="ARBA00022490"/>
    </source>
</evidence>
<keyword evidence="11 14" id="KW-0255">Endonuclease</keyword>
<dbReference type="EC" id="3.1.26.4" evidence="6 14"/>
<protein>
    <recommendedName>
        <fullName evidence="7 14">Ribonuclease HII</fullName>
        <shortName evidence="14">RNase HII</shortName>
        <ecNumber evidence="6 14">3.1.26.4</ecNumber>
    </recommendedName>
</protein>
<dbReference type="Pfam" id="PF01351">
    <property type="entry name" value="RNase_HII"/>
    <property type="match status" value="1"/>
</dbReference>
<dbReference type="GO" id="GO:0006298">
    <property type="term" value="P:mismatch repair"/>
    <property type="evidence" value="ECO:0007669"/>
    <property type="project" value="TreeGrafter"/>
</dbReference>
<evidence type="ECO:0000256" key="4">
    <source>
        <dbReference type="ARBA" id="ARBA00004496"/>
    </source>
</evidence>
<dbReference type="InterPro" id="IPR036397">
    <property type="entry name" value="RNaseH_sf"/>
</dbReference>
<evidence type="ECO:0000256" key="14">
    <source>
        <dbReference type="HAMAP-Rule" id="MF_00052"/>
    </source>
</evidence>
<keyword evidence="9 14" id="KW-0540">Nuclease</keyword>
<dbReference type="GO" id="GO:0030145">
    <property type="term" value="F:manganese ion binding"/>
    <property type="evidence" value="ECO:0007669"/>
    <property type="project" value="UniProtKB-UniRule"/>
</dbReference>
<name>A0A0A2TEJ9_9BACI</name>
<keyword evidence="8 14" id="KW-0963">Cytoplasm</keyword>
<dbReference type="CDD" id="cd07182">
    <property type="entry name" value="RNase_HII_bacteria_HII_like"/>
    <property type="match status" value="1"/>
</dbReference>
<dbReference type="GO" id="GO:0032299">
    <property type="term" value="C:ribonuclease H2 complex"/>
    <property type="evidence" value="ECO:0007669"/>
    <property type="project" value="TreeGrafter"/>
</dbReference>
<comment type="cofactor">
    <cofactor evidence="2">
        <name>Mg(2+)</name>
        <dbReference type="ChEBI" id="CHEBI:18420"/>
    </cofactor>
</comment>
<evidence type="ECO:0000313" key="19">
    <source>
        <dbReference type="EMBL" id="KGP73974.1"/>
    </source>
</evidence>
<evidence type="ECO:0000256" key="3">
    <source>
        <dbReference type="ARBA" id="ARBA00004065"/>
    </source>
</evidence>
<comment type="cofactor">
    <cofactor evidence="14 15">
        <name>Mn(2+)</name>
        <dbReference type="ChEBI" id="CHEBI:29035"/>
    </cofactor>
    <cofactor evidence="14 15">
        <name>Mg(2+)</name>
        <dbReference type="ChEBI" id="CHEBI:18420"/>
    </cofactor>
    <text evidence="14 15">Manganese or magnesium. Binds 1 divalent metal ion per monomer in the absence of substrate. May bind a second metal ion after substrate binding.</text>
</comment>
<reference evidence="19 20" key="1">
    <citation type="journal article" date="2015" name="Stand. Genomic Sci.">
        <title>High quality draft genome sequence of the moderately halophilic bacterium Pontibacillus yanchengensis Y32(T) and comparison among Pontibacillus genomes.</title>
        <authorList>
            <person name="Huang J."/>
            <person name="Qiao Z.X."/>
            <person name="Tang J.W."/>
            <person name="Wang G."/>
        </authorList>
    </citation>
    <scope>NUCLEOTIDE SEQUENCE [LARGE SCALE GENOMIC DNA]</scope>
    <source>
        <strain evidence="19 20">Y32</strain>
    </source>
</reference>
<proteinExistence type="inferred from homology"/>
<dbReference type="GO" id="GO:0004523">
    <property type="term" value="F:RNA-DNA hybrid ribonuclease activity"/>
    <property type="evidence" value="ECO:0007669"/>
    <property type="project" value="UniProtKB-UniRule"/>
</dbReference>
<evidence type="ECO:0000256" key="15">
    <source>
        <dbReference type="PROSITE-ProRule" id="PRU01319"/>
    </source>
</evidence>
<evidence type="ECO:0000256" key="10">
    <source>
        <dbReference type="ARBA" id="ARBA00022723"/>
    </source>
</evidence>
<dbReference type="InterPro" id="IPR024567">
    <property type="entry name" value="RNase_HII/HIII_dom"/>
</dbReference>
<feature type="binding site" evidence="14 15">
    <location>
        <position position="79"/>
    </location>
    <ligand>
        <name>a divalent metal cation</name>
        <dbReference type="ChEBI" id="CHEBI:60240"/>
    </ligand>
</feature>
<sequence>MKPDLTIAQIKELIYNGKFTEDQYIAFKNDSRKGVQKLVEQYEKKQEHKLKLQRQYEEMQAFENHYLQEGKQFIAGVDEAGRGPLAGPVVAAAVILPSDFYLEGLNDSKQLTGSNRALFFDTIKKEAISYGIGVIPSEKIDEINIHEATKLAMHKALNQLDPNPDHVLIDAVELPDIRISYDALIKGDARSISIAAASVLAKVTRDRYMETLHNAFPAYQFESNMGYGTKKHMQAIREHGITQYHRRSFSPVRKAIYGGE</sequence>
<feature type="binding site" evidence="14 15">
    <location>
        <position position="78"/>
    </location>
    <ligand>
        <name>a divalent metal cation</name>
        <dbReference type="ChEBI" id="CHEBI:60240"/>
    </ligand>
</feature>
<feature type="coiled-coil region" evidence="17">
    <location>
        <begin position="35"/>
        <end position="65"/>
    </location>
</feature>
<comment type="caution">
    <text evidence="19">The sequence shown here is derived from an EMBL/GenBank/DDBJ whole genome shotgun (WGS) entry which is preliminary data.</text>
</comment>
<feature type="binding site" evidence="14 15">
    <location>
        <position position="170"/>
    </location>
    <ligand>
        <name>a divalent metal cation</name>
        <dbReference type="ChEBI" id="CHEBI:60240"/>
    </ligand>
</feature>
<keyword evidence="20" id="KW-1185">Reference proteome</keyword>
<dbReference type="NCBIfam" id="NF000595">
    <property type="entry name" value="PRK00015.1-3"/>
    <property type="match status" value="1"/>
</dbReference>
<evidence type="ECO:0000256" key="12">
    <source>
        <dbReference type="ARBA" id="ARBA00022801"/>
    </source>
</evidence>
<evidence type="ECO:0000256" key="6">
    <source>
        <dbReference type="ARBA" id="ARBA00012180"/>
    </source>
</evidence>
<keyword evidence="17" id="KW-0175">Coiled coil</keyword>
<organism evidence="19 20">
    <name type="scientific">Pontibacillus yanchengensis Y32</name>
    <dbReference type="NCBI Taxonomy" id="1385514"/>
    <lineage>
        <taxon>Bacteria</taxon>
        <taxon>Bacillati</taxon>
        <taxon>Bacillota</taxon>
        <taxon>Bacilli</taxon>
        <taxon>Bacillales</taxon>
        <taxon>Bacillaceae</taxon>
        <taxon>Pontibacillus</taxon>
    </lineage>
</organism>
<comment type="subcellular location">
    <subcellularLocation>
        <location evidence="4 14">Cytoplasm</location>
    </subcellularLocation>
</comment>
<feature type="domain" description="RNase H type-2" evidence="18">
    <location>
        <begin position="72"/>
        <end position="260"/>
    </location>
</feature>
<dbReference type="SUPFAM" id="SSF53098">
    <property type="entry name" value="Ribonuclease H-like"/>
    <property type="match status" value="1"/>
</dbReference>
<gene>
    <name evidence="14" type="primary">rnhB</name>
    <name evidence="19" type="ORF">N782_18895</name>
</gene>
<dbReference type="STRING" id="1385514.N782_18895"/>
<evidence type="ECO:0000256" key="11">
    <source>
        <dbReference type="ARBA" id="ARBA00022759"/>
    </source>
</evidence>
<evidence type="ECO:0000256" key="9">
    <source>
        <dbReference type="ARBA" id="ARBA00022722"/>
    </source>
</evidence>